<dbReference type="Proteomes" id="UP000431401">
    <property type="component" value="Unassembled WGS sequence"/>
</dbReference>
<protein>
    <submittedName>
        <fullName evidence="8">3-hydroxyisobutyrate dehydrogenase</fullName>
        <ecNumber evidence="8">1.1.1.31</ecNumber>
    </submittedName>
</protein>
<name>A0A7K0DH97_9NOCA</name>
<dbReference type="GO" id="GO:0016054">
    <property type="term" value="P:organic acid catabolic process"/>
    <property type="evidence" value="ECO:0007669"/>
    <property type="project" value="UniProtKB-ARBA"/>
</dbReference>
<feature type="domain" description="6-phosphogluconate dehydrogenase NADP-binding" evidence="6">
    <location>
        <begin position="34"/>
        <end position="185"/>
    </location>
</feature>
<accession>A0A7K0DH97</accession>
<evidence type="ECO:0000313" key="9">
    <source>
        <dbReference type="Proteomes" id="UP000431401"/>
    </source>
</evidence>
<dbReference type="PANTHER" id="PTHR22981:SF7">
    <property type="entry name" value="3-HYDROXYISOBUTYRATE DEHYDROGENASE, MITOCHONDRIAL"/>
    <property type="match status" value="1"/>
</dbReference>
<feature type="active site" evidence="4">
    <location>
        <position position="199"/>
    </location>
</feature>
<dbReference type="EC" id="1.1.1.31" evidence="8"/>
<dbReference type="Gene3D" id="3.40.50.720">
    <property type="entry name" value="NAD(P)-binding Rossmann-like Domain"/>
    <property type="match status" value="1"/>
</dbReference>
<organism evidence="8 9">
    <name type="scientific">Nocardia aurantia</name>
    <dbReference type="NCBI Taxonomy" id="2585199"/>
    <lineage>
        <taxon>Bacteria</taxon>
        <taxon>Bacillati</taxon>
        <taxon>Actinomycetota</taxon>
        <taxon>Actinomycetes</taxon>
        <taxon>Mycobacteriales</taxon>
        <taxon>Nocardiaceae</taxon>
        <taxon>Nocardia</taxon>
    </lineage>
</organism>
<dbReference type="Pfam" id="PF14833">
    <property type="entry name" value="NAD_binding_11"/>
    <property type="match status" value="1"/>
</dbReference>
<evidence type="ECO:0000256" key="2">
    <source>
        <dbReference type="ARBA" id="ARBA00023002"/>
    </source>
</evidence>
<dbReference type="InterPro" id="IPR036291">
    <property type="entry name" value="NAD(P)-bd_dom_sf"/>
</dbReference>
<dbReference type="InterPro" id="IPR002204">
    <property type="entry name" value="3-OH-isobutyrate_DH-rel_CS"/>
</dbReference>
<evidence type="ECO:0000259" key="7">
    <source>
        <dbReference type="Pfam" id="PF14833"/>
    </source>
</evidence>
<dbReference type="InterPro" id="IPR029154">
    <property type="entry name" value="HIBADH-like_NADP-bd"/>
</dbReference>
<dbReference type="InterPro" id="IPR013328">
    <property type="entry name" value="6PGD_dom2"/>
</dbReference>
<dbReference type="Pfam" id="PF03446">
    <property type="entry name" value="NAD_binding_2"/>
    <property type="match status" value="1"/>
</dbReference>
<evidence type="ECO:0000259" key="6">
    <source>
        <dbReference type="Pfam" id="PF03446"/>
    </source>
</evidence>
<reference evidence="8 9" key="1">
    <citation type="submission" date="2019-10" db="EMBL/GenBank/DDBJ databases">
        <title>Nocardia macrotermitis sp. nov. and Nocardia aurantia sp. nov., isolated from the gut of fungus growing-termite Macrotermes natalensis.</title>
        <authorList>
            <person name="Benndorf R."/>
            <person name="Schwitalla J."/>
            <person name="Martin K."/>
            <person name="De Beer W."/>
            <person name="Kaster A.-K."/>
            <person name="Vollmers J."/>
            <person name="Poulsen M."/>
            <person name="Beemelmanns C."/>
        </authorList>
    </citation>
    <scope>NUCLEOTIDE SEQUENCE [LARGE SCALE GENOMIC DNA]</scope>
    <source>
        <strain evidence="8 9">RB56</strain>
    </source>
</reference>
<dbReference type="EMBL" id="WEGI01000002">
    <property type="protein sequence ID" value="MQY25175.1"/>
    <property type="molecule type" value="Genomic_DNA"/>
</dbReference>
<evidence type="ECO:0000256" key="1">
    <source>
        <dbReference type="ARBA" id="ARBA00009080"/>
    </source>
</evidence>
<dbReference type="InterPro" id="IPR006115">
    <property type="entry name" value="6PGDH_NADP-bd"/>
</dbReference>
<gene>
    <name evidence="8" type="primary">mmsB_1</name>
    <name evidence="8" type="ORF">NRB56_07310</name>
</gene>
<evidence type="ECO:0000256" key="3">
    <source>
        <dbReference type="ARBA" id="ARBA00023027"/>
    </source>
</evidence>
<dbReference type="GO" id="GO:0051287">
    <property type="term" value="F:NAD binding"/>
    <property type="evidence" value="ECO:0007669"/>
    <property type="project" value="InterPro"/>
</dbReference>
<dbReference type="AlphaFoldDB" id="A0A7K0DH97"/>
<dbReference type="GO" id="GO:0050661">
    <property type="term" value="F:NADP binding"/>
    <property type="evidence" value="ECO:0007669"/>
    <property type="project" value="InterPro"/>
</dbReference>
<sequence>MSGQGPEAAAERRHAGRPSIPEGDSMSGTVTGPVAFIGLGNMGRPMSRRLVEAGIDLVGFDPAESARAALVSVGGRVADTAAAAVAGAEYVILMLPTSAIVEAVLGDEAVLAELAPGTVIVDMSSSEPESTQRLSAALAERKLLLVDAPVSGGVAGANAGTLALIAGGPDEAIDRVTALLAPLGRLQHVGATGAGHAVKAINNLMSAIHLLGSSEGVAIGQRFGVDPKVLIDTINISSGRSASTELKFPKFILPGTYDSGFAMNLMVKDIRIAMGLASAVGAQTPLSEKAVELWATALGDLGPGADQTDIARWAGVTHDTDPA</sequence>
<evidence type="ECO:0000256" key="5">
    <source>
        <dbReference type="SAM" id="MobiDB-lite"/>
    </source>
</evidence>
<dbReference type="SUPFAM" id="SSF48179">
    <property type="entry name" value="6-phosphogluconate dehydrogenase C-terminal domain-like"/>
    <property type="match status" value="1"/>
</dbReference>
<dbReference type="GO" id="GO:0008442">
    <property type="term" value="F:3-hydroxyisobutyrate dehydrogenase activity"/>
    <property type="evidence" value="ECO:0007669"/>
    <property type="project" value="UniProtKB-EC"/>
</dbReference>
<dbReference type="PIRSF" id="PIRSF000103">
    <property type="entry name" value="HIBADH"/>
    <property type="match status" value="1"/>
</dbReference>
<feature type="region of interest" description="Disordered" evidence="5">
    <location>
        <begin position="1"/>
        <end position="29"/>
    </location>
</feature>
<comment type="caution">
    <text evidence="8">The sequence shown here is derived from an EMBL/GenBank/DDBJ whole genome shotgun (WGS) entry which is preliminary data.</text>
</comment>
<dbReference type="PROSITE" id="PS00895">
    <property type="entry name" value="3_HYDROXYISOBUT_DH"/>
    <property type="match status" value="1"/>
</dbReference>
<dbReference type="Gene3D" id="1.10.1040.10">
    <property type="entry name" value="N-(1-d-carboxylethyl)-l-norvaline Dehydrogenase, domain 2"/>
    <property type="match status" value="1"/>
</dbReference>
<dbReference type="PANTHER" id="PTHR22981">
    <property type="entry name" value="3-HYDROXYISOBUTYRATE DEHYDROGENASE-RELATED"/>
    <property type="match status" value="1"/>
</dbReference>
<keyword evidence="2 8" id="KW-0560">Oxidoreductase</keyword>
<evidence type="ECO:0000313" key="8">
    <source>
        <dbReference type="EMBL" id="MQY25175.1"/>
    </source>
</evidence>
<keyword evidence="9" id="KW-1185">Reference proteome</keyword>
<evidence type="ECO:0000256" key="4">
    <source>
        <dbReference type="PIRSR" id="PIRSR000103-1"/>
    </source>
</evidence>
<comment type="similarity">
    <text evidence="1">Belongs to the HIBADH-related family.</text>
</comment>
<proteinExistence type="inferred from homology"/>
<keyword evidence="3" id="KW-0520">NAD</keyword>
<feature type="domain" description="3-hydroxyisobutyrate dehydrogenase-like NAD-binding" evidence="7">
    <location>
        <begin position="193"/>
        <end position="313"/>
    </location>
</feature>
<dbReference type="InterPro" id="IPR015815">
    <property type="entry name" value="HIBADH-related"/>
</dbReference>
<dbReference type="SUPFAM" id="SSF51735">
    <property type="entry name" value="NAD(P)-binding Rossmann-fold domains"/>
    <property type="match status" value="1"/>
</dbReference>
<dbReference type="InterPro" id="IPR008927">
    <property type="entry name" value="6-PGluconate_DH-like_C_sf"/>
</dbReference>